<evidence type="ECO:0000256" key="1">
    <source>
        <dbReference type="ARBA" id="ARBA00002920"/>
    </source>
</evidence>
<evidence type="ECO:0000256" key="9">
    <source>
        <dbReference type="ARBA" id="ARBA00022792"/>
    </source>
</evidence>
<evidence type="ECO:0000256" key="11">
    <source>
        <dbReference type="ARBA" id="ARBA00022990"/>
    </source>
</evidence>
<comment type="subunit">
    <text evidence="4">Mammalian complex I is composed of 45 different subunits.</text>
</comment>
<keyword evidence="7" id="KW-0597">Phosphoprotein</keyword>
<dbReference type="EMBL" id="SELW01000141">
    <property type="protein sequence ID" value="TID30549.1"/>
    <property type="molecule type" value="Genomic_DNA"/>
</dbReference>
<dbReference type="InterPro" id="IPR045292">
    <property type="entry name" value="Complex1_LYR_NDUFB9_LYRM3"/>
</dbReference>
<feature type="domain" description="Complex 1 LYR protein" evidence="16">
    <location>
        <begin position="15"/>
        <end position="71"/>
    </location>
</feature>
<dbReference type="STRING" id="52247.A0A4T0X544"/>
<evidence type="ECO:0000259" key="16">
    <source>
        <dbReference type="Pfam" id="PF05347"/>
    </source>
</evidence>
<evidence type="ECO:0000256" key="3">
    <source>
        <dbReference type="ARBA" id="ARBA00009508"/>
    </source>
</evidence>
<evidence type="ECO:0000256" key="2">
    <source>
        <dbReference type="ARBA" id="ARBA00004443"/>
    </source>
</evidence>
<dbReference type="GO" id="GO:0005743">
    <property type="term" value="C:mitochondrial inner membrane"/>
    <property type="evidence" value="ECO:0007669"/>
    <property type="project" value="UniProtKB-SubCell"/>
</dbReference>
<evidence type="ECO:0000256" key="4">
    <source>
        <dbReference type="ARBA" id="ARBA00011790"/>
    </source>
</evidence>
<dbReference type="Proteomes" id="UP000307173">
    <property type="component" value="Unassembled WGS sequence"/>
</dbReference>
<sequence length="109" mass="12601">MPAPVPFSPENAKLVASLLRQSLRTARNWINQNSFYREKAAEIRLRFDQNKNISDPVELERVLNKTKALLQQYQHPDPIIPPKRPGGIMYDRNAPPRHAVLENFKNTVD</sequence>
<comment type="caution">
    <text evidence="17">The sequence shown here is derived from an EMBL/GenBank/DDBJ whole genome shotgun (WGS) entry which is preliminary data.</text>
</comment>
<keyword evidence="13" id="KW-0472">Membrane</keyword>
<protein>
    <recommendedName>
        <fullName evidence="5">NADH dehydrogenase [ubiquinone] 1 beta subcomplex subunit 9</fullName>
    </recommendedName>
    <alternativeName>
        <fullName evidence="14">Complex I-B22</fullName>
    </alternativeName>
    <alternativeName>
        <fullName evidence="15">NADH-ubiquinone oxidoreductase B22 subunit</fullName>
    </alternativeName>
</protein>
<gene>
    <name evidence="17" type="ORF">CANINC_000903</name>
</gene>
<dbReference type="PANTHER" id="PTHR12868:SF0">
    <property type="entry name" value="NADH DEHYDROGENASE [UBIQUINONE] 1 BETA SUBCOMPLEX SUBUNIT 9"/>
    <property type="match status" value="1"/>
</dbReference>
<keyword evidence="18" id="KW-1185">Reference proteome</keyword>
<evidence type="ECO:0000256" key="15">
    <source>
        <dbReference type="ARBA" id="ARBA00032528"/>
    </source>
</evidence>
<reference evidence="17 18" key="1">
    <citation type="journal article" date="2019" name="Front. Genet.">
        <title>Whole-Genome Sequencing of the Opportunistic Yeast Pathogen Candida inconspicua Uncovers Its Hybrid Origin.</title>
        <authorList>
            <person name="Mixao V."/>
            <person name="Hansen A.P."/>
            <person name="Saus E."/>
            <person name="Boekhout T."/>
            <person name="Lass-Florl C."/>
            <person name="Gabaldon T."/>
        </authorList>
    </citation>
    <scope>NUCLEOTIDE SEQUENCE [LARGE SCALE GENOMIC DNA]</scope>
    <source>
        <strain evidence="17 18">CBS 180</strain>
    </source>
</reference>
<keyword evidence="6" id="KW-0813">Transport</keyword>
<dbReference type="AlphaFoldDB" id="A0A4T0X544"/>
<dbReference type="Pfam" id="PF05347">
    <property type="entry name" value="Complex1_LYR"/>
    <property type="match status" value="1"/>
</dbReference>
<comment type="similarity">
    <text evidence="3">Belongs to the complex I LYR family.</text>
</comment>
<organism evidence="17 18">
    <name type="scientific">Pichia inconspicua</name>
    <dbReference type="NCBI Taxonomy" id="52247"/>
    <lineage>
        <taxon>Eukaryota</taxon>
        <taxon>Fungi</taxon>
        <taxon>Dikarya</taxon>
        <taxon>Ascomycota</taxon>
        <taxon>Saccharomycotina</taxon>
        <taxon>Pichiomycetes</taxon>
        <taxon>Pichiales</taxon>
        <taxon>Pichiaceae</taxon>
        <taxon>Pichia</taxon>
    </lineage>
</organism>
<keyword evidence="12" id="KW-0496">Mitochondrion</keyword>
<keyword evidence="11" id="KW-0007">Acetylation</keyword>
<dbReference type="PANTHER" id="PTHR12868">
    <property type="entry name" value="NADH-UBIQUINONE OXIDOREDUCTASE B22 SUBUNIT"/>
    <property type="match status" value="1"/>
</dbReference>
<name>A0A4T0X544_9ASCO</name>
<evidence type="ECO:0000256" key="10">
    <source>
        <dbReference type="ARBA" id="ARBA00022982"/>
    </source>
</evidence>
<evidence type="ECO:0000256" key="12">
    <source>
        <dbReference type="ARBA" id="ARBA00023128"/>
    </source>
</evidence>
<proteinExistence type="inferred from homology"/>
<keyword evidence="8" id="KW-0679">Respiratory chain</keyword>
<evidence type="ECO:0000256" key="13">
    <source>
        <dbReference type="ARBA" id="ARBA00023136"/>
    </source>
</evidence>
<evidence type="ECO:0000313" key="18">
    <source>
        <dbReference type="Proteomes" id="UP000307173"/>
    </source>
</evidence>
<dbReference type="OrthoDB" id="13598at2759"/>
<dbReference type="CDD" id="cd20263">
    <property type="entry name" value="Complex1_LYR_NDUFB9_LYRM3"/>
    <property type="match status" value="1"/>
</dbReference>
<accession>A0A4T0X544</accession>
<comment type="subcellular location">
    <subcellularLocation>
        <location evidence="2">Mitochondrion inner membrane</location>
        <topology evidence="2">Peripheral membrane protein</topology>
        <orientation evidence="2">Matrix side</orientation>
    </subcellularLocation>
</comment>
<dbReference type="InterPro" id="IPR008011">
    <property type="entry name" value="Complex1_LYR_dom"/>
</dbReference>
<evidence type="ECO:0000256" key="7">
    <source>
        <dbReference type="ARBA" id="ARBA00022553"/>
    </source>
</evidence>
<evidence type="ECO:0000313" key="17">
    <source>
        <dbReference type="EMBL" id="TID30549.1"/>
    </source>
</evidence>
<evidence type="ECO:0000256" key="8">
    <source>
        <dbReference type="ARBA" id="ARBA00022660"/>
    </source>
</evidence>
<dbReference type="GO" id="GO:0006120">
    <property type="term" value="P:mitochondrial electron transport, NADH to ubiquinone"/>
    <property type="evidence" value="ECO:0007669"/>
    <property type="project" value="InterPro"/>
</dbReference>
<evidence type="ECO:0000256" key="5">
    <source>
        <dbReference type="ARBA" id="ARBA00018684"/>
    </source>
</evidence>
<keyword evidence="10" id="KW-0249">Electron transport</keyword>
<keyword evidence="9" id="KW-0999">Mitochondrion inner membrane</keyword>
<comment type="function">
    <text evidence="1">Accessory subunit of the mitochondrial membrane respiratory chain NADH dehydrogenase (Complex I), that is believed to be not involved in catalysis. Complex I functions in the transfer of electrons from NADH to the respiratory chain. The immediate electron acceptor for the enzyme is believed to be ubiquinone.</text>
</comment>
<evidence type="ECO:0000256" key="14">
    <source>
        <dbReference type="ARBA" id="ARBA00030192"/>
    </source>
</evidence>
<evidence type="ECO:0000256" key="6">
    <source>
        <dbReference type="ARBA" id="ARBA00022448"/>
    </source>
</evidence>
<dbReference type="InterPro" id="IPR033034">
    <property type="entry name" value="NDUFB9"/>
</dbReference>